<proteinExistence type="inferred from homology"/>
<keyword evidence="2" id="KW-0479">Metal-binding</keyword>
<organism evidence="6 7">
    <name type="scientific">Hypericibacter terrae</name>
    <dbReference type="NCBI Taxonomy" id="2602015"/>
    <lineage>
        <taxon>Bacteria</taxon>
        <taxon>Pseudomonadati</taxon>
        <taxon>Pseudomonadota</taxon>
        <taxon>Alphaproteobacteria</taxon>
        <taxon>Rhodospirillales</taxon>
        <taxon>Dongiaceae</taxon>
        <taxon>Hypericibacter</taxon>
    </lineage>
</organism>
<sequence>MSESAVKILEGGCLCGAVRYRVEGAPIWSAHCHCKDCRHASGAPFATYAGFAPGKLRWTKGKPKTFNSSPGVARSFCATCGSPLAYEGERWPDEIHIHVGTLDRPEAIQPQAHVYTVHQIPWLKLADGLPRIPMPSSEAQKT</sequence>
<feature type="domain" description="CENP-V/GFA" evidence="5">
    <location>
        <begin position="9"/>
        <end position="123"/>
    </location>
</feature>
<dbReference type="InterPro" id="IPR006913">
    <property type="entry name" value="CENP-V/GFA"/>
</dbReference>
<keyword evidence="7" id="KW-1185">Reference proteome</keyword>
<keyword evidence="4" id="KW-0456">Lyase</keyword>
<dbReference type="KEGG" id="htq:FRZ44_31760"/>
<dbReference type="AlphaFoldDB" id="A0A5J6MKG1"/>
<evidence type="ECO:0000256" key="4">
    <source>
        <dbReference type="ARBA" id="ARBA00023239"/>
    </source>
</evidence>
<protein>
    <submittedName>
        <fullName evidence="6">Aldehyde-activating protein</fullName>
    </submittedName>
</protein>
<dbReference type="PANTHER" id="PTHR33337">
    <property type="entry name" value="GFA DOMAIN-CONTAINING PROTEIN"/>
    <property type="match status" value="1"/>
</dbReference>
<dbReference type="OrthoDB" id="7159017at2"/>
<dbReference type="Gene3D" id="3.90.1590.10">
    <property type="entry name" value="glutathione-dependent formaldehyde- activating enzyme (gfa)"/>
    <property type="match status" value="1"/>
</dbReference>
<evidence type="ECO:0000259" key="5">
    <source>
        <dbReference type="PROSITE" id="PS51891"/>
    </source>
</evidence>
<dbReference type="GO" id="GO:0046872">
    <property type="term" value="F:metal ion binding"/>
    <property type="evidence" value="ECO:0007669"/>
    <property type="project" value="UniProtKB-KW"/>
</dbReference>
<keyword evidence="3" id="KW-0862">Zinc</keyword>
<name>A0A5J6MKG1_9PROT</name>
<evidence type="ECO:0000313" key="6">
    <source>
        <dbReference type="EMBL" id="QEX17873.1"/>
    </source>
</evidence>
<evidence type="ECO:0000256" key="1">
    <source>
        <dbReference type="ARBA" id="ARBA00005495"/>
    </source>
</evidence>
<dbReference type="EMBL" id="CP042906">
    <property type="protein sequence ID" value="QEX17873.1"/>
    <property type="molecule type" value="Genomic_DNA"/>
</dbReference>
<dbReference type="PANTHER" id="PTHR33337:SF40">
    <property type="entry name" value="CENP-V_GFA DOMAIN-CONTAINING PROTEIN-RELATED"/>
    <property type="match status" value="1"/>
</dbReference>
<evidence type="ECO:0000256" key="2">
    <source>
        <dbReference type="ARBA" id="ARBA00022723"/>
    </source>
</evidence>
<dbReference type="Proteomes" id="UP000326202">
    <property type="component" value="Chromosome"/>
</dbReference>
<comment type="similarity">
    <text evidence="1">Belongs to the Gfa family.</text>
</comment>
<dbReference type="RefSeq" id="WP_151178089.1">
    <property type="nucleotide sequence ID" value="NZ_CP042906.1"/>
</dbReference>
<dbReference type="PROSITE" id="PS51891">
    <property type="entry name" value="CENP_V_GFA"/>
    <property type="match status" value="1"/>
</dbReference>
<reference evidence="6 7" key="1">
    <citation type="submission" date="2019-08" db="EMBL/GenBank/DDBJ databases">
        <title>Hyperibacter terrae gen. nov., sp. nov. and Hyperibacter viscosus sp. nov., two new members in the family Rhodospirillaceae isolated from the rhizosphere of Hypericum perforatum.</title>
        <authorList>
            <person name="Noviana Z."/>
        </authorList>
    </citation>
    <scope>NUCLEOTIDE SEQUENCE [LARGE SCALE GENOMIC DNA]</scope>
    <source>
        <strain evidence="6 7">R5913</strain>
    </source>
</reference>
<dbReference type="GO" id="GO:0016846">
    <property type="term" value="F:carbon-sulfur lyase activity"/>
    <property type="evidence" value="ECO:0007669"/>
    <property type="project" value="InterPro"/>
</dbReference>
<evidence type="ECO:0000313" key="7">
    <source>
        <dbReference type="Proteomes" id="UP000326202"/>
    </source>
</evidence>
<evidence type="ECO:0000256" key="3">
    <source>
        <dbReference type="ARBA" id="ARBA00022833"/>
    </source>
</evidence>
<dbReference type="Pfam" id="PF04828">
    <property type="entry name" value="GFA"/>
    <property type="match status" value="1"/>
</dbReference>
<gene>
    <name evidence="6" type="primary">gfaA</name>
    <name evidence="6" type="ORF">FRZ44_31760</name>
</gene>
<dbReference type="SUPFAM" id="SSF51316">
    <property type="entry name" value="Mss4-like"/>
    <property type="match status" value="1"/>
</dbReference>
<dbReference type="InterPro" id="IPR011057">
    <property type="entry name" value="Mss4-like_sf"/>
</dbReference>
<accession>A0A5J6MKG1</accession>